<dbReference type="EMBL" id="JACHIP010000003">
    <property type="protein sequence ID" value="MBB5057662.1"/>
    <property type="molecule type" value="Genomic_DNA"/>
</dbReference>
<dbReference type="GO" id="GO:0009116">
    <property type="term" value="P:nucleoside metabolic process"/>
    <property type="evidence" value="ECO:0007669"/>
    <property type="project" value="InterPro"/>
</dbReference>
<dbReference type="InterPro" id="IPR035994">
    <property type="entry name" value="Nucleoside_phosphorylase_sf"/>
</dbReference>
<dbReference type="PANTHER" id="PTHR46832">
    <property type="entry name" value="5'-METHYLTHIOADENOSINE/S-ADENOSYLHOMOCYSTEINE NUCLEOSIDASE"/>
    <property type="match status" value="1"/>
</dbReference>
<keyword evidence="2" id="KW-0326">Glycosidase</keyword>
<keyword evidence="3" id="KW-1185">Reference proteome</keyword>
<dbReference type="InterPro" id="IPR000845">
    <property type="entry name" value="Nucleoside_phosphorylase_d"/>
</dbReference>
<dbReference type="Proteomes" id="UP000540989">
    <property type="component" value="Unassembled WGS sequence"/>
</dbReference>
<accession>A0A7W8E3K0</accession>
<proteinExistence type="predicted"/>
<evidence type="ECO:0000259" key="1">
    <source>
        <dbReference type="Pfam" id="PF01048"/>
    </source>
</evidence>
<evidence type="ECO:0000313" key="3">
    <source>
        <dbReference type="Proteomes" id="UP000540989"/>
    </source>
</evidence>
<dbReference type="GO" id="GO:0005829">
    <property type="term" value="C:cytosol"/>
    <property type="evidence" value="ECO:0007669"/>
    <property type="project" value="TreeGrafter"/>
</dbReference>
<keyword evidence="2" id="KW-0378">Hydrolase</keyword>
<dbReference type="SUPFAM" id="SSF53167">
    <property type="entry name" value="Purine and uridine phosphorylases"/>
    <property type="match status" value="1"/>
</dbReference>
<dbReference type="RefSeq" id="WP_184216708.1">
    <property type="nucleotide sequence ID" value="NZ_JACHIP010000003.1"/>
</dbReference>
<dbReference type="GO" id="GO:0019284">
    <property type="term" value="P:L-methionine salvage from S-adenosylmethionine"/>
    <property type="evidence" value="ECO:0007669"/>
    <property type="project" value="TreeGrafter"/>
</dbReference>
<dbReference type="AlphaFoldDB" id="A0A7W8E3K0"/>
<dbReference type="EC" id="3.2.2.9" evidence="2"/>
<feature type="domain" description="Nucleoside phosphorylase" evidence="1">
    <location>
        <begin position="120"/>
        <end position="186"/>
    </location>
</feature>
<evidence type="ECO:0000313" key="2">
    <source>
        <dbReference type="EMBL" id="MBB5057662.1"/>
    </source>
</evidence>
<name>A0A7W8E3K0_9BACT</name>
<sequence>MSDCPAIIAALPRELKSLVKGWTKRELPGKIFVYTNGFAVAACAGMGEARAVLAVEAARKVQQEAGRPVTALISVGLAGACDPALRIGDIVRAGDVIDSRSGEHFSNSQSKQVLITSPSIASVKEKQRLYASYRASAVDMEAAGVARIAQGHQLDFQAIKVVSDEAGFEIEGLSRFATRDGQFREAAFAMYATMRPYLWKKLIALAGNSGKALVSLTDVLHGELEWYRKKN</sequence>
<gene>
    <name evidence="2" type="ORF">HDF16_002368</name>
</gene>
<comment type="caution">
    <text evidence="2">The sequence shown here is derived from an EMBL/GenBank/DDBJ whole genome shotgun (WGS) entry which is preliminary data.</text>
</comment>
<dbReference type="GO" id="GO:0008782">
    <property type="term" value="F:adenosylhomocysteine nucleosidase activity"/>
    <property type="evidence" value="ECO:0007669"/>
    <property type="project" value="UniProtKB-EC"/>
</dbReference>
<dbReference type="PANTHER" id="PTHR46832:SF1">
    <property type="entry name" value="5'-METHYLTHIOADENOSINE_S-ADENOSYLHOMOCYSTEINE NUCLEOSIDASE"/>
    <property type="match status" value="1"/>
</dbReference>
<dbReference type="Pfam" id="PF01048">
    <property type="entry name" value="PNP_UDP_1"/>
    <property type="match status" value="2"/>
</dbReference>
<organism evidence="2 3">
    <name type="scientific">Granulicella aggregans</name>
    <dbReference type="NCBI Taxonomy" id="474949"/>
    <lineage>
        <taxon>Bacteria</taxon>
        <taxon>Pseudomonadati</taxon>
        <taxon>Acidobacteriota</taxon>
        <taxon>Terriglobia</taxon>
        <taxon>Terriglobales</taxon>
        <taxon>Acidobacteriaceae</taxon>
        <taxon>Granulicella</taxon>
    </lineage>
</organism>
<reference evidence="2 3" key="1">
    <citation type="submission" date="2020-08" db="EMBL/GenBank/DDBJ databases">
        <title>Genomic Encyclopedia of Type Strains, Phase IV (KMG-V): Genome sequencing to study the core and pangenomes of soil and plant-associated prokaryotes.</title>
        <authorList>
            <person name="Whitman W."/>
        </authorList>
    </citation>
    <scope>NUCLEOTIDE SEQUENCE [LARGE SCALE GENOMIC DNA]</scope>
    <source>
        <strain evidence="2 3">M8UP14</strain>
    </source>
</reference>
<dbReference type="GO" id="GO:0008930">
    <property type="term" value="F:methylthioadenosine nucleosidase activity"/>
    <property type="evidence" value="ECO:0007669"/>
    <property type="project" value="TreeGrafter"/>
</dbReference>
<feature type="domain" description="Nucleoside phosphorylase" evidence="1">
    <location>
        <begin position="6"/>
        <end position="103"/>
    </location>
</feature>
<protein>
    <submittedName>
        <fullName evidence="2">Adenosylhomocysteine nucleosidase</fullName>
        <ecNumber evidence="2">3.2.2.9</ecNumber>
    </submittedName>
</protein>
<dbReference type="Gene3D" id="3.40.50.1580">
    <property type="entry name" value="Nucleoside phosphorylase domain"/>
    <property type="match status" value="1"/>
</dbReference>